<keyword evidence="3" id="KW-1185">Reference proteome</keyword>
<reference evidence="2 3" key="1">
    <citation type="submission" date="2021-02" db="EMBL/GenBank/DDBJ databases">
        <title>Whole genome sequencing of Streptomyces actuosus VRA1.</title>
        <authorList>
            <person name="Sen G."/>
            <person name="Sen A."/>
        </authorList>
    </citation>
    <scope>NUCLEOTIDE SEQUENCE [LARGE SCALE GENOMIC DNA]</scope>
    <source>
        <strain evidence="2 3">VRA1</strain>
    </source>
</reference>
<dbReference type="RefSeq" id="WP_205380784.1">
    <property type="nucleotide sequence ID" value="NZ_JAFFZS010000001.1"/>
</dbReference>
<protein>
    <submittedName>
        <fullName evidence="2">Uncharacterized protein</fullName>
    </submittedName>
</protein>
<evidence type="ECO:0000256" key="1">
    <source>
        <dbReference type="SAM" id="MobiDB-lite"/>
    </source>
</evidence>
<organism evidence="2 3">
    <name type="scientific">Streptomyces actuosus</name>
    <dbReference type="NCBI Taxonomy" id="1885"/>
    <lineage>
        <taxon>Bacteria</taxon>
        <taxon>Bacillati</taxon>
        <taxon>Actinomycetota</taxon>
        <taxon>Actinomycetes</taxon>
        <taxon>Kitasatosporales</taxon>
        <taxon>Streptomycetaceae</taxon>
        <taxon>Streptomyces</taxon>
    </lineage>
</organism>
<evidence type="ECO:0000313" key="2">
    <source>
        <dbReference type="EMBL" id="MBN0042540.1"/>
    </source>
</evidence>
<feature type="region of interest" description="Disordered" evidence="1">
    <location>
        <begin position="36"/>
        <end position="69"/>
    </location>
</feature>
<dbReference type="EMBL" id="JAFFZS010000001">
    <property type="protein sequence ID" value="MBN0042540.1"/>
    <property type="molecule type" value="Genomic_DNA"/>
</dbReference>
<proteinExistence type="predicted"/>
<evidence type="ECO:0000313" key="3">
    <source>
        <dbReference type="Proteomes" id="UP000788262"/>
    </source>
</evidence>
<dbReference type="Proteomes" id="UP000788262">
    <property type="component" value="Unassembled WGS sequence"/>
</dbReference>
<sequence>MTALALAVTGAGVRAAGMGPFAKDRYCWGAWEQDSGPRLLGDDELGRSGSKRTAEESAAPSADRPEGTCTLRVTSSVPDDHGASATDAYGADDDQASKTIEFKKTVEVRYGAVPASEEEHLKWLQRFLGGSVAPLPDGVPGLVGGAEGMVVLPEGCDVDGRPTVVTISADETGDGHLGLVNMPVSIGSQRDVARLLLAVANEGMRRTGCAQGAAPLRVTSPVKPVRDREIGGVGSTSTCGIRGLGFATVKGDHYDALAGTVEDDVQLCTLTNTDDVKNPVFTGQFVMVAHPRLAALFQGLTGDRSPGPGWRGKGRLTGSYDIVRTDCAHGPTVFALQLESDYLKKIAVPDSGGAFARAVNAVGDRIGCPDVAPRR</sequence>
<gene>
    <name evidence="2" type="ORF">JS756_00110</name>
</gene>
<accession>A0ABS2VHI2</accession>
<comment type="caution">
    <text evidence="2">The sequence shown here is derived from an EMBL/GenBank/DDBJ whole genome shotgun (WGS) entry which is preliminary data.</text>
</comment>
<name>A0ABS2VHI2_STRAS</name>